<proteinExistence type="predicted"/>
<dbReference type="PANTHER" id="PTHR30461:SF19">
    <property type="entry name" value="SITE-SPECIFIC RECOMBINASE RESOLVASE FAMILY"/>
    <property type="match status" value="1"/>
</dbReference>
<dbReference type="EMBL" id="CP042436">
    <property type="protein sequence ID" value="QEC61712.1"/>
    <property type="molecule type" value="Genomic_DNA"/>
</dbReference>
<dbReference type="InterPro" id="IPR036162">
    <property type="entry name" value="Resolvase-like_N_sf"/>
</dbReference>
<protein>
    <submittedName>
        <fullName evidence="2">Recombinase family protein</fullName>
    </submittedName>
</protein>
<dbReference type="InterPro" id="IPR006119">
    <property type="entry name" value="Resolv_N"/>
</dbReference>
<dbReference type="PROSITE" id="PS51736">
    <property type="entry name" value="RECOMBINASES_3"/>
    <property type="match status" value="1"/>
</dbReference>
<accession>A0A5B8US35</accession>
<dbReference type="PANTHER" id="PTHR30461">
    <property type="entry name" value="DNA-INVERTASE FROM LAMBDOID PROPHAGE"/>
    <property type="match status" value="1"/>
</dbReference>
<dbReference type="Pfam" id="PF00239">
    <property type="entry name" value="Resolvase"/>
    <property type="match status" value="1"/>
</dbReference>
<organism evidence="2 3">
    <name type="scientific">Mucilaginibacter ginsenosidivorans</name>
    <dbReference type="NCBI Taxonomy" id="398053"/>
    <lineage>
        <taxon>Bacteria</taxon>
        <taxon>Pseudomonadati</taxon>
        <taxon>Bacteroidota</taxon>
        <taxon>Sphingobacteriia</taxon>
        <taxon>Sphingobacteriales</taxon>
        <taxon>Sphingobacteriaceae</taxon>
        <taxon>Mucilaginibacter</taxon>
    </lineage>
</organism>
<keyword evidence="3" id="KW-1185">Reference proteome</keyword>
<dbReference type="Gene3D" id="3.40.50.1390">
    <property type="entry name" value="Resolvase, N-terminal catalytic domain"/>
    <property type="match status" value="1"/>
</dbReference>
<dbReference type="SMART" id="SM00857">
    <property type="entry name" value="Resolvase"/>
    <property type="match status" value="1"/>
</dbReference>
<dbReference type="GO" id="GO:0003677">
    <property type="term" value="F:DNA binding"/>
    <property type="evidence" value="ECO:0007669"/>
    <property type="project" value="InterPro"/>
</dbReference>
<dbReference type="Proteomes" id="UP000321479">
    <property type="component" value="Chromosome"/>
</dbReference>
<dbReference type="InterPro" id="IPR050639">
    <property type="entry name" value="SSR_resolvase"/>
</dbReference>
<evidence type="ECO:0000313" key="2">
    <source>
        <dbReference type="EMBL" id="QEC61712.1"/>
    </source>
</evidence>
<feature type="domain" description="Resolvase/invertase-type recombinase catalytic" evidence="1">
    <location>
        <begin position="16"/>
        <end position="156"/>
    </location>
</feature>
<name>A0A5B8US35_9SPHI</name>
<dbReference type="KEGG" id="mgin:FRZ54_03640"/>
<sequence>MGSCRIFIVRYKILQMRVKYNRVSTISQSGNRFTADNDNYDLILLDKVSGSVAFKNRENGGKLARMIESGQVKELVVEEFSRLGRSTGDLVSVLAWLEEKEVNVVIRNVGLQSRPNGVKNPLWNMVSSLMSSIYSMELENIRERTLVGRAVYVQRGGKLGRPSGSSENQKAFLEKPKSKEIAKGLRKGLTIREVSKIVGVSTKTTLKVKTLMTV</sequence>
<dbReference type="GO" id="GO:0000150">
    <property type="term" value="F:DNA strand exchange activity"/>
    <property type="evidence" value="ECO:0007669"/>
    <property type="project" value="InterPro"/>
</dbReference>
<dbReference type="SUPFAM" id="SSF53041">
    <property type="entry name" value="Resolvase-like"/>
    <property type="match status" value="1"/>
</dbReference>
<gene>
    <name evidence="2" type="ORF">FRZ54_03640</name>
</gene>
<evidence type="ECO:0000313" key="3">
    <source>
        <dbReference type="Proteomes" id="UP000321479"/>
    </source>
</evidence>
<reference evidence="2 3" key="1">
    <citation type="journal article" date="2017" name="Curr. Microbiol.">
        <title>Mucilaginibacter ginsenosidivorans sp. nov., Isolated from Soil of Ginseng Field.</title>
        <authorList>
            <person name="Kim M.M."/>
            <person name="Siddiqi M.Z."/>
            <person name="Im W.T."/>
        </authorList>
    </citation>
    <scope>NUCLEOTIDE SEQUENCE [LARGE SCALE GENOMIC DNA]</scope>
    <source>
        <strain evidence="2 3">Gsoil 3017</strain>
    </source>
</reference>
<dbReference type="OrthoDB" id="9797501at2"/>
<evidence type="ECO:0000259" key="1">
    <source>
        <dbReference type="PROSITE" id="PS51736"/>
    </source>
</evidence>
<dbReference type="AlphaFoldDB" id="A0A5B8US35"/>